<evidence type="ECO:0000259" key="10">
    <source>
        <dbReference type="PROSITE" id="PS50113"/>
    </source>
</evidence>
<dbReference type="InterPro" id="IPR036890">
    <property type="entry name" value="HATPase_C_sf"/>
</dbReference>
<dbReference type="PROSITE" id="PS50109">
    <property type="entry name" value="HIS_KIN"/>
    <property type="match status" value="1"/>
</dbReference>
<evidence type="ECO:0000313" key="12">
    <source>
        <dbReference type="Proteomes" id="UP000321899"/>
    </source>
</evidence>
<dbReference type="GO" id="GO:0005524">
    <property type="term" value="F:ATP binding"/>
    <property type="evidence" value="ECO:0007669"/>
    <property type="project" value="UniProtKB-KW"/>
</dbReference>
<dbReference type="SMART" id="SM00387">
    <property type="entry name" value="HATPase_c"/>
    <property type="match status" value="1"/>
</dbReference>
<reference evidence="11 12" key="1">
    <citation type="submission" date="2019-06" db="EMBL/GenBank/DDBJ databases">
        <title>Desulfobotulus mexicanus sp. nov., a novel sulfate-reducing bacterium isolated from the sediment of an alkaline crater lake in Mexico.</title>
        <authorList>
            <person name="Hirschler-Rea A."/>
        </authorList>
    </citation>
    <scope>NUCLEOTIDE SEQUENCE [LARGE SCALE GENOMIC DNA]</scope>
    <source>
        <strain evidence="11 12">PAR22N</strain>
    </source>
</reference>
<dbReference type="EC" id="2.7.13.3" evidence="2"/>
<dbReference type="InterPro" id="IPR035965">
    <property type="entry name" value="PAS-like_dom_sf"/>
</dbReference>
<keyword evidence="6 11" id="KW-0418">Kinase</keyword>
<keyword evidence="12" id="KW-1185">Reference proteome</keyword>
<evidence type="ECO:0000256" key="3">
    <source>
        <dbReference type="ARBA" id="ARBA00022553"/>
    </source>
</evidence>
<organism evidence="11 12">
    <name type="scientific">Desulfobotulus mexicanus</name>
    <dbReference type="NCBI Taxonomy" id="2586642"/>
    <lineage>
        <taxon>Bacteria</taxon>
        <taxon>Pseudomonadati</taxon>
        <taxon>Thermodesulfobacteriota</taxon>
        <taxon>Desulfobacteria</taxon>
        <taxon>Desulfobacterales</taxon>
        <taxon>Desulfobacteraceae</taxon>
        <taxon>Desulfobotulus</taxon>
    </lineage>
</organism>
<keyword evidence="8" id="KW-0902">Two-component regulatory system</keyword>
<evidence type="ECO:0000313" key="11">
    <source>
        <dbReference type="EMBL" id="TYT73528.1"/>
    </source>
</evidence>
<dbReference type="SUPFAM" id="SSF55785">
    <property type="entry name" value="PYP-like sensor domain (PAS domain)"/>
    <property type="match status" value="1"/>
</dbReference>
<dbReference type="OrthoDB" id="9805967at2"/>
<dbReference type="InterPro" id="IPR036097">
    <property type="entry name" value="HisK_dim/P_sf"/>
</dbReference>
<name>A0A5S5MCS6_9BACT</name>
<dbReference type="GO" id="GO:0000155">
    <property type="term" value="F:phosphorelay sensor kinase activity"/>
    <property type="evidence" value="ECO:0007669"/>
    <property type="project" value="InterPro"/>
</dbReference>
<dbReference type="Pfam" id="PF13426">
    <property type="entry name" value="PAS_9"/>
    <property type="match status" value="1"/>
</dbReference>
<dbReference type="SUPFAM" id="SSF55874">
    <property type="entry name" value="ATPase domain of HSP90 chaperone/DNA topoisomerase II/histidine kinase"/>
    <property type="match status" value="1"/>
</dbReference>
<comment type="caution">
    <text evidence="11">The sequence shown here is derived from an EMBL/GenBank/DDBJ whole genome shotgun (WGS) entry which is preliminary data.</text>
</comment>
<sequence>MALSIMWIPRDKEHLPLLSSFLKDKDVNLHVYPPGSAEPFTWDADIVIWQMPSDPVLAKALQDRVRSLSDHCNIVILGEPKQEEAMLRCMDRGAVDLLFTPLKSWEIHALLRRHFLRVKNEQELLRMERFFHNSPCYITIQGKECNIRAVNRRFQKDFGVKAGLPCYMVYRDDPQVRSAPCPSCPLKKTIQDGNPHQSEMLMINRKGEEVQLLVWTAPVYDESGSFNEVMMVSTDITNFYREREHLSHLGLMISTLSHSIKGLLTGMDGGIYLMSSGFRKNSTEDMEEGFEAVKHITDRLRSLVLDILLYAKDRPMDWERMDAMSFLEDVFQTMAPRIRIQGISFVSYFDSGLDFFDVDAGIFRTALINLLENALDACMADATKESHRIEMHGQESDDGSEILIEIRDTGIGMDEETRRRMFTIFFSSKGRSGTGLGLFITSRVIHQHGGEIRVTSSPGEGTVFTLRIPKARLEIVEKSEERTQGSVLGS</sequence>
<feature type="domain" description="PAC" evidence="10">
    <location>
        <begin position="196"/>
        <end position="248"/>
    </location>
</feature>
<dbReference type="EMBL" id="VDMB01000026">
    <property type="protein sequence ID" value="TYT73528.1"/>
    <property type="molecule type" value="Genomic_DNA"/>
</dbReference>
<evidence type="ECO:0000256" key="1">
    <source>
        <dbReference type="ARBA" id="ARBA00000085"/>
    </source>
</evidence>
<dbReference type="SUPFAM" id="SSF47384">
    <property type="entry name" value="Homodimeric domain of signal transducing histidine kinase"/>
    <property type="match status" value="1"/>
</dbReference>
<proteinExistence type="predicted"/>
<dbReference type="RefSeq" id="WP_139450571.1">
    <property type="nucleotide sequence ID" value="NZ_VDMB01000026.1"/>
</dbReference>
<dbReference type="Proteomes" id="UP000321899">
    <property type="component" value="Unassembled WGS sequence"/>
</dbReference>
<dbReference type="InterPro" id="IPR011006">
    <property type="entry name" value="CheY-like_superfamily"/>
</dbReference>
<evidence type="ECO:0000256" key="4">
    <source>
        <dbReference type="ARBA" id="ARBA00022679"/>
    </source>
</evidence>
<dbReference type="PROSITE" id="PS50113">
    <property type="entry name" value="PAC"/>
    <property type="match status" value="1"/>
</dbReference>
<dbReference type="InterPro" id="IPR005467">
    <property type="entry name" value="His_kinase_dom"/>
</dbReference>
<accession>A0A5S5MCS6</accession>
<evidence type="ECO:0000256" key="7">
    <source>
        <dbReference type="ARBA" id="ARBA00022840"/>
    </source>
</evidence>
<dbReference type="PANTHER" id="PTHR43065">
    <property type="entry name" value="SENSOR HISTIDINE KINASE"/>
    <property type="match status" value="1"/>
</dbReference>
<feature type="domain" description="Histidine kinase" evidence="9">
    <location>
        <begin position="255"/>
        <end position="472"/>
    </location>
</feature>
<keyword evidence="7" id="KW-0067">ATP-binding</keyword>
<gene>
    <name evidence="11" type="ORF">FIM25_14455</name>
</gene>
<dbReference type="Gene3D" id="3.30.450.20">
    <property type="entry name" value="PAS domain"/>
    <property type="match status" value="1"/>
</dbReference>
<dbReference type="AlphaFoldDB" id="A0A5S5MCS6"/>
<dbReference type="InterPro" id="IPR004358">
    <property type="entry name" value="Sig_transdc_His_kin-like_C"/>
</dbReference>
<evidence type="ECO:0000256" key="8">
    <source>
        <dbReference type="ARBA" id="ARBA00023012"/>
    </source>
</evidence>
<dbReference type="Gene3D" id="3.30.565.10">
    <property type="entry name" value="Histidine kinase-like ATPase, C-terminal domain"/>
    <property type="match status" value="1"/>
</dbReference>
<dbReference type="InterPro" id="IPR003594">
    <property type="entry name" value="HATPase_dom"/>
</dbReference>
<keyword evidence="3" id="KW-0597">Phosphoprotein</keyword>
<evidence type="ECO:0000256" key="5">
    <source>
        <dbReference type="ARBA" id="ARBA00022741"/>
    </source>
</evidence>
<dbReference type="Pfam" id="PF02518">
    <property type="entry name" value="HATPase_c"/>
    <property type="match status" value="1"/>
</dbReference>
<protein>
    <recommendedName>
        <fullName evidence="2">histidine kinase</fullName>
        <ecNumber evidence="2">2.7.13.3</ecNumber>
    </recommendedName>
</protein>
<dbReference type="PRINTS" id="PR00344">
    <property type="entry name" value="BCTRLSENSOR"/>
</dbReference>
<evidence type="ECO:0000256" key="2">
    <source>
        <dbReference type="ARBA" id="ARBA00012438"/>
    </source>
</evidence>
<keyword evidence="5" id="KW-0547">Nucleotide-binding</keyword>
<dbReference type="InterPro" id="IPR000014">
    <property type="entry name" value="PAS"/>
</dbReference>
<dbReference type="PANTHER" id="PTHR43065:SF10">
    <property type="entry name" value="PEROXIDE STRESS-ACTIVATED HISTIDINE KINASE MAK3"/>
    <property type="match status" value="1"/>
</dbReference>
<keyword evidence="4" id="KW-0808">Transferase</keyword>
<evidence type="ECO:0000259" key="9">
    <source>
        <dbReference type="PROSITE" id="PS50109"/>
    </source>
</evidence>
<dbReference type="Gene3D" id="1.10.287.130">
    <property type="match status" value="1"/>
</dbReference>
<dbReference type="InterPro" id="IPR000700">
    <property type="entry name" value="PAS-assoc_C"/>
</dbReference>
<dbReference type="SUPFAM" id="SSF52172">
    <property type="entry name" value="CheY-like"/>
    <property type="match status" value="1"/>
</dbReference>
<comment type="catalytic activity">
    <reaction evidence="1">
        <text>ATP + protein L-histidine = ADP + protein N-phospho-L-histidine.</text>
        <dbReference type="EC" id="2.7.13.3"/>
    </reaction>
</comment>
<evidence type="ECO:0000256" key="6">
    <source>
        <dbReference type="ARBA" id="ARBA00022777"/>
    </source>
</evidence>